<dbReference type="AlphaFoldDB" id="A0A834KG87"/>
<keyword evidence="3" id="KW-1185">Reference proteome</keyword>
<organism evidence="2 3">
    <name type="scientific">Vespula vulgaris</name>
    <name type="common">Yellow jacket</name>
    <name type="synonym">Wasp</name>
    <dbReference type="NCBI Taxonomy" id="7454"/>
    <lineage>
        <taxon>Eukaryota</taxon>
        <taxon>Metazoa</taxon>
        <taxon>Ecdysozoa</taxon>
        <taxon>Arthropoda</taxon>
        <taxon>Hexapoda</taxon>
        <taxon>Insecta</taxon>
        <taxon>Pterygota</taxon>
        <taxon>Neoptera</taxon>
        <taxon>Endopterygota</taxon>
        <taxon>Hymenoptera</taxon>
        <taxon>Apocrita</taxon>
        <taxon>Aculeata</taxon>
        <taxon>Vespoidea</taxon>
        <taxon>Vespidae</taxon>
        <taxon>Vespinae</taxon>
        <taxon>Vespula</taxon>
    </lineage>
</organism>
<feature type="compositionally biased region" description="Basic residues" evidence="1">
    <location>
        <begin position="7"/>
        <end position="18"/>
    </location>
</feature>
<feature type="compositionally biased region" description="Basic and acidic residues" evidence="1">
    <location>
        <begin position="142"/>
        <end position="152"/>
    </location>
</feature>
<accession>A0A834KG87</accession>
<evidence type="ECO:0000313" key="2">
    <source>
        <dbReference type="EMBL" id="KAF7405387.1"/>
    </source>
</evidence>
<protein>
    <submittedName>
        <fullName evidence="2">Uncharacterized protein</fullName>
    </submittedName>
</protein>
<sequence length="171" mass="18755">MKEKENKKQKKTLSKQFHRGQGGREKEGDCTITKGPIETDPIFRSYDPLREARRPQGSRRVLVCLLPHGSLPLARTETISSNLCTLPFPPYVSRGTFSIERQRASEVQSIFRVITSNGSGLVEVIVRFCLQVIKLVRGLSGEKEKVEKEGRRGGGGGGGGRGVIASSSSSR</sequence>
<name>A0A834KG87_VESVU</name>
<proteinExistence type="predicted"/>
<evidence type="ECO:0000313" key="3">
    <source>
        <dbReference type="Proteomes" id="UP000614350"/>
    </source>
</evidence>
<dbReference type="EMBL" id="JACSEA010000003">
    <property type="protein sequence ID" value="KAF7405387.1"/>
    <property type="molecule type" value="Genomic_DNA"/>
</dbReference>
<evidence type="ECO:0000256" key="1">
    <source>
        <dbReference type="SAM" id="MobiDB-lite"/>
    </source>
</evidence>
<dbReference type="Proteomes" id="UP000614350">
    <property type="component" value="Unassembled WGS sequence"/>
</dbReference>
<feature type="region of interest" description="Disordered" evidence="1">
    <location>
        <begin position="1"/>
        <end position="34"/>
    </location>
</feature>
<feature type="region of interest" description="Disordered" evidence="1">
    <location>
        <begin position="142"/>
        <end position="171"/>
    </location>
</feature>
<comment type="caution">
    <text evidence="2">The sequence shown here is derived from an EMBL/GenBank/DDBJ whole genome shotgun (WGS) entry which is preliminary data.</text>
</comment>
<gene>
    <name evidence="2" type="ORF">HZH66_004293</name>
</gene>
<reference evidence="2" key="1">
    <citation type="journal article" date="2020" name="G3 (Bethesda)">
        <title>High-Quality Assemblies for Three Invasive Social Wasps from the &lt;i&gt;Vespula&lt;/i&gt; Genus.</title>
        <authorList>
            <person name="Harrop T.W.R."/>
            <person name="Guhlin J."/>
            <person name="McLaughlin G.M."/>
            <person name="Permina E."/>
            <person name="Stockwell P."/>
            <person name="Gilligan J."/>
            <person name="Le Lec M.F."/>
            <person name="Gruber M.A.M."/>
            <person name="Quinn O."/>
            <person name="Lovegrove M."/>
            <person name="Duncan E.J."/>
            <person name="Remnant E.J."/>
            <person name="Van Eeckhoven J."/>
            <person name="Graham B."/>
            <person name="Knapp R.A."/>
            <person name="Langford K.W."/>
            <person name="Kronenberg Z."/>
            <person name="Press M.O."/>
            <person name="Eacker S.M."/>
            <person name="Wilson-Rankin E.E."/>
            <person name="Purcell J."/>
            <person name="Lester P.J."/>
            <person name="Dearden P.K."/>
        </authorList>
    </citation>
    <scope>NUCLEOTIDE SEQUENCE</scope>
    <source>
        <strain evidence="2">Marl-1</strain>
    </source>
</reference>
<feature type="compositionally biased region" description="Gly residues" evidence="1">
    <location>
        <begin position="153"/>
        <end position="162"/>
    </location>
</feature>